<name>A0A182WPQ0_9DIPT</name>
<dbReference type="Proteomes" id="UP000075920">
    <property type="component" value="Unassembled WGS sequence"/>
</dbReference>
<proteinExistence type="predicted"/>
<keyword evidence="3" id="KW-1185">Reference proteome</keyword>
<feature type="region of interest" description="Disordered" evidence="1">
    <location>
        <begin position="1"/>
        <end position="35"/>
    </location>
</feature>
<evidence type="ECO:0000313" key="2">
    <source>
        <dbReference type="EnsemblMetazoa" id="AMIN014643-PA"/>
    </source>
</evidence>
<reference evidence="3" key="1">
    <citation type="submission" date="2013-03" db="EMBL/GenBank/DDBJ databases">
        <title>The Genome Sequence of Anopheles minimus MINIMUS1.</title>
        <authorList>
            <consortium name="The Broad Institute Genomics Platform"/>
            <person name="Neafsey D.E."/>
            <person name="Walton C."/>
            <person name="Walker B."/>
            <person name="Young S.K."/>
            <person name="Zeng Q."/>
            <person name="Gargeya S."/>
            <person name="Fitzgerald M."/>
            <person name="Haas B."/>
            <person name="Abouelleil A."/>
            <person name="Allen A.W."/>
            <person name="Alvarado L."/>
            <person name="Arachchi H.M."/>
            <person name="Berlin A.M."/>
            <person name="Chapman S.B."/>
            <person name="Gainer-Dewar J."/>
            <person name="Goldberg J."/>
            <person name="Griggs A."/>
            <person name="Gujja S."/>
            <person name="Hansen M."/>
            <person name="Howarth C."/>
            <person name="Imamovic A."/>
            <person name="Ireland A."/>
            <person name="Larimer J."/>
            <person name="McCowan C."/>
            <person name="Murphy C."/>
            <person name="Pearson M."/>
            <person name="Poon T.W."/>
            <person name="Priest M."/>
            <person name="Roberts A."/>
            <person name="Saif S."/>
            <person name="Shea T."/>
            <person name="Sisk P."/>
            <person name="Sykes S."/>
            <person name="Wortman J."/>
            <person name="Nusbaum C."/>
            <person name="Birren B."/>
        </authorList>
    </citation>
    <scope>NUCLEOTIDE SEQUENCE [LARGE SCALE GENOMIC DNA]</scope>
    <source>
        <strain evidence="3">MINIMUS1</strain>
    </source>
</reference>
<dbReference type="AlphaFoldDB" id="A0A182WPQ0"/>
<sequence>MIRIETGESPPCPALVPHKSTNTSRKKSRAGVLDT</sequence>
<organism evidence="2 3">
    <name type="scientific">Anopheles minimus</name>
    <dbReference type="NCBI Taxonomy" id="112268"/>
    <lineage>
        <taxon>Eukaryota</taxon>
        <taxon>Metazoa</taxon>
        <taxon>Ecdysozoa</taxon>
        <taxon>Arthropoda</taxon>
        <taxon>Hexapoda</taxon>
        <taxon>Insecta</taxon>
        <taxon>Pterygota</taxon>
        <taxon>Neoptera</taxon>
        <taxon>Endopterygota</taxon>
        <taxon>Diptera</taxon>
        <taxon>Nematocera</taxon>
        <taxon>Culicoidea</taxon>
        <taxon>Culicidae</taxon>
        <taxon>Anophelinae</taxon>
        <taxon>Anopheles</taxon>
    </lineage>
</organism>
<accession>A0A182WPQ0</accession>
<evidence type="ECO:0000256" key="1">
    <source>
        <dbReference type="SAM" id="MobiDB-lite"/>
    </source>
</evidence>
<dbReference type="EnsemblMetazoa" id="AMIN014643-RA">
    <property type="protein sequence ID" value="AMIN014643-PA"/>
    <property type="gene ID" value="AMIN014643"/>
</dbReference>
<protein>
    <submittedName>
        <fullName evidence="2">Uncharacterized protein</fullName>
    </submittedName>
</protein>
<reference evidence="2" key="2">
    <citation type="submission" date="2020-05" db="UniProtKB">
        <authorList>
            <consortium name="EnsemblMetazoa"/>
        </authorList>
    </citation>
    <scope>IDENTIFICATION</scope>
    <source>
        <strain evidence="2">MINIMUS1</strain>
    </source>
</reference>
<dbReference type="VEuPathDB" id="VectorBase:AMIN014643"/>
<evidence type="ECO:0000313" key="3">
    <source>
        <dbReference type="Proteomes" id="UP000075920"/>
    </source>
</evidence>